<dbReference type="GO" id="GO:0000155">
    <property type="term" value="F:phosphorelay sensor kinase activity"/>
    <property type="evidence" value="ECO:0007669"/>
    <property type="project" value="InterPro"/>
</dbReference>
<organism evidence="8 9">
    <name type="scientific">Burkholderia ambifaria (strain ATCC BAA-244 / DSM 16087 / CCUG 44356 / LMG 19182 / AMMD)</name>
    <name type="common">Burkholderia cepacia (strain AMMD)</name>
    <dbReference type="NCBI Taxonomy" id="339670"/>
    <lineage>
        <taxon>Bacteria</taxon>
        <taxon>Pseudomonadati</taxon>
        <taxon>Pseudomonadota</taxon>
        <taxon>Betaproteobacteria</taxon>
        <taxon>Burkholderiales</taxon>
        <taxon>Burkholderiaceae</taxon>
        <taxon>Burkholderia</taxon>
        <taxon>Burkholderia cepacia complex</taxon>
    </lineage>
</organism>
<evidence type="ECO:0000256" key="7">
    <source>
        <dbReference type="ARBA" id="ARBA00023012"/>
    </source>
</evidence>
<evidence type="ECO:0000256" key="1">
    <source>
        <dbReference type="ARBA" id="ARBA00000085"/>
    </source>
</evidence>
<evidence type="ECO:0000256" key="5">
    <source>
        <dbReference type="ARBA" id="ARBA00022679"/>
    </source>
</evidence>
<comment type="catalytic activity">
    <reaction evidence="1">
        <text>ATP + protein L-histidine = ADP + protein N-phospho-L-histidine.</text>
        <dbReference type="EC" id="2.7.13.3"/>
    </reaction>
</comment>
<evidence type="ECO:0000256" key="3">
    <source>
        <dbReference type="ARBA" id="ARBA00012438"/>
    </source>
</evidence>
<dbReference type="PIRSF" id="PIRSF037347">
    <property type="entry name" value="STHK_CHASE2_PAS_prd"/>
    <property type="match status" value="1"/>
</dbReference>
<gene>
    <name evidence="8" type="ordered locus">Bamb_1427</name>
</gene>
<dbReference type="InterPro" id="IPR003661">
    <property type="entry name" value="HisK_dim/P_dom"/>
</dbReference>
<dbReference type="AlphaFoldDB" id="Q0BFT8"/>
<dbReference type="PROSITE" id="PS50109">
    <property type="entry name" value="HIS_KIN"/>
    <property type="match status" value="1"/>
</dbReference>
<dbReference type="EMBL" id="CP000440">
    <property type="protein sequence ID" value="ABI86985.1"/>
    <property type="molecule type" value="Genomic_DNA"/>
</dbReference>
<keyword evidence="7" id="KW-0902">Two-component regulatory system</keyword>
<dbReference type="InterPro" id="IPR007890">
    <property type="entry name" value="CHASE2"/>
</dbReference>
<dbReference type="InterPro" id="IPR003594">
    <property type="entry name" value="HATPase_dom"/>
</dbReference>
<dbReference type="PANTHER" id="PTHR43711">
    <property type="entry name" value="TWO-COMPONENT HISTIDINE KINASE"/>
    <property type="match status" value="1"/>
</dbReference>
<dbReference type="PRINTS" id="PR00344">
    <property type="entry name" value="BCTRLSENSOR"/>
</dbReference>
<name>Q0BFT8_BURCM</name>
<dbReference type="FunFam" id="3.30.565.10:FF:000006">
    <property type="entry name" value="Sensor histidine kinase WalK"/>
    <property type="match status" value="1"/>
</dbReference>
<dbReference type="GeneID" id="93083170"/>
<dbReference type="SUPFAM" id="SSF55874">
    <property type="entry name" value="ATPase domain of HSP90 chaperone/DNA topoisomerase II/histidine kinase"/>
    <property type="match status" value="1"/>
</dbReference>
<comment type="subcellular location">
    <subcellularLocation>
        <location evidence="2">Cell inner membrane</location>
        <topology evidence="2">Multi-pass membrane protein</topology>
    </subcellularLocation>
</comment>
<dbReference type="eggNOG" id="COG5002">
    <property type="taxonomic scope" value="Bacteria"/>
</dbReference>
<dbReference type="InterPro" id="IPR036890">
    <property type="entry name" value="HATPase_C_sf"/>
</dbReference>
<dbReference type="Proteomes" id="UP000000662">
    <property type="component" value="Chromosome 1"/>
</dbReference>
<dbReference type="PATRIC" id="fig|339670.21.peg.111"/>
<dbReference type="eggNOG" id="COG4252">
    <property type="taxonomic scope" value="Bacteria"/>
</dbReference>
<reference evidence="8" key="1">
    <citation type="submission" date="2009-01" db="EMBL/GenBank/DDBJ databases">
        <title>Complete sequence of Chromosome 1 of Burkholderia cepacia AMMD.</title>
        <authorList>
            <consortium name="US DOE Joint Genome Institute"/>
            <person name="Copeland A."/>
            <person name="Lucas S."/>
            <person name="Lapidus A."/>
            <person name="Barry K."/>
            <person name="Detter J.C."/>
            <person name="Glavina del Rio T."/>
            <person name="Hammon N."/>
            <person name="Israni S."/>
            <person name="Pitluck S."/>
            <person name="Bruce D."/>
            <person name="Chain P."/>
            <person name="Malfatti S."/>
            <person name="Shin M."/>
            <person name="Vergez L."/>
            <person name="Schmutz J."/>
            <person name="Larimer F."/>
            <person name="Land M."/>
            <person name="Hauser L."/>
            <person name="Kyrpides N."/>
            <person name="Kim E."/>
            <person name="Parke J."/>
            <person name="Coenye T."/>
            <person name="Konstantinidis K."/>
            <person name="Ramette A."/>
            <person name="Tiedje J."/>
            <person name="Richardson P."/>
        </authorList>
    </citation>
    <scope>NUCLEOTIDE SEQUENCE [LARGE SCALE GENOMIC DNA]</scope>
    <source>
        <strain evidence="8">AMMD</strain>
    </source>
</reference>
<keyword evidence="6 8" id="KW-0418">Kinase</keyword>
<dbReference type="CDD" id="cd00075">
    <property type="entry name" value="HATPase"/>
    <property type="match status" value="1"/>
</dbReference>
<dbReference type="KEGG" id="bam:Bamb_1427"/>
<dbReference type="Pfam" id="PF02518">
    <property type="entry name" value="HATPase_c"/>
    <property type="match status" value="1"/>
</dbReference>
<dbReference type="InterPro" id="IPR005467">
    <property type="entry name" value="His_kinase_dom"/>
</dbReference>
<evidence type="ECO:0000256" key="4">
    <source>
        <dbReference type="ARBA" id="ARBA00022553"/>
    </source>
</evidence>
<proteinExistence type="predicted"/>
<dbReference type="Gene3D" id="1.10.287.130">
    <property type="match status" value="1"/>
</dbReference>
<evidence type="ECO:0000313" key="9">
    <source>
        <dbReference type="Proteomes" id="UP000000662"/>
    </source>
</evidence>
<evidence type="ECO:0000256" key="2">
    <source>
        <dbReference type="ARBA" id="ARBA00004429"/>
    </source>
</evidence>
<accession>Q0BFT8</accession>
<dbReference type="EC" id="2.7.13.3" evidence="3"/>
<sequence>MSDWPHRIWRGVTSVRPTAWLFTAGVALLAALSCTPAAETLLSPIDRLYWNLVATRVDHGARDDVVVVSIDKKTIAELGGGASYARTSHAQVLDRLGGASSVVLDMTMFGSTPGDDALAAAITRQGRVVLPAHVSPESTRADTVLLPARQLRGAAAAVGQRSVVLGSDHLVQGIVPYVRADNSDDEFPHVALQAIRVAGASLPAGDVRLQVQDHVSKMGRVAAHSLALFLPARFDLDRYSYVDVLKGRIPESAWRGRIVFIGDTMSDLSGVYDLSTSEGGRLRRVEVDAMVTQALLDGHILWREPVAVQVVVSIAVATGMLLICMLVPGWRMYAFALGGLAMFVAVELVLLVRWSCWTPLGPLLAVCVLIFAVCGWRRAGSVRTFLLNEYGMLRGLAGQHAFIGLPHAAGVDAAMPTTDEVEIAMQSIRAWQTAYVDMIETLPYPIFVEQHGKLLMCNARGRAMLQTLDADGDADGDAAAGRVLAIARGEVLTAKATGKIHSAELVLNGRTQMMMVTPFGDGDRHSSTASMICLVDIHNIKAAVENDRLTLRHMAHDLRNPLSTVLSLLEAHNHADGATDEDFLADLHKLVDYSLRVAQDFTQLSRAEHLDTRAYVPVSANDLAAEAVDQIWHSANGKRIRVEGPHYDGDDVFVLGNRDMLLRALTNLLDNAIKYSAEETAVDVWIDADDRQVSVAVQDQGCGIPADAMPRLFEPFFQVDGTYRDASRGVGLGLPFVKAVIERHGGSVDVTSTPGQGSRFTVRLPRTVAVTTLDDA</sequence>
<dbReference type="InterPro" id="IPR004358">
    <property type="entry name" value="Sig_transdc_His_kin-like_C"/>
</dbReference>
<dbReference type="Pfam" id="PF05226">
    <property type="entry name" value="CHASE2"/>
    <property type="match status" value="1"/>
</dbReference>
<evidence type="ECO:0000313" key="8">
    <source>
        <dbReference type="EMBL" id="ABI86985.1"/>
    </source>
</evidence>
<dbReference type="InterPro" id="IPR017181">
    <property type="entry name" value="Sig_transdc_His_kin_CHASE2"/>
</dbReference>
<dbReference type="SMART" id="SM01080">
    <property type="entry name" value="CHASE2"/>
    <property type="match status" value="1"/>
</dbReference>
<dbReference type="PROSITE" id="PS51257">
    <property type="entry name" value="PROKAR_LIPOPROTEIN"/>
    <property type="match status" value="1"/>
</dbReference>
<dbReference type="InterPro" id="IPR050736">
    <property type="entry name" value="Sensor_HK_Regulatory"/>
</dbReference>
<keyword evidence="5" id="KW-0808">Transferase</keyword>
<protein>
    <recommendedName>
        <fullName evidence="3">histidine kinase</fullName>
        <ecNumber evidence="3">2.7.13.3</ecNumber>
    </recommendedName>
</protein>
<dbReference type="RefSeq" id="WP_011656730.1">
    <property type="nucleotide sequence ID" value="NC_008390.1"/>
</dbReference>
<dbReference type="Gene3D" id="3.30.565.10">
    <property type="entry name" value="Histidine kinase-like ATPase, C-terminal domain"/>
    <property type="match status" value="1"/>
</dbReference>
<dbReference type="CDD" id="cd00082">
    <property type="entry name" value="HisKA"/>
    <property type="match status" value="1"/>
</dbReference>
<keyword evidence="4" id="KW-0597">Phosphoprotein</keyword>
<dbReference type="InterPro" id="IPR036097">
    <property type="entry name" value="HisK_dim/P_sf"/>
</dbReference>
<dbReference type="SMART" id="SM00387">
    <property type="entry name" value="HATPase_c"/>
    <property type="match status" value="1"/>
</dbReference>
<keyword evidence="9" id="KW-1185">Reference proteome</keyword>
<dbReference type="SUPFAM" id="SSF47384">
    <property type="entry name" value="Homodimeric domain of signal transducing histidine kinase"/>
    <property type="match status" value="1"/>
</dbReference>
<dbReference type="GO" id="GO:0005886">
    <property type="term" value="C:plasma membrane"/>
    <property type="evidence" value="ECO:0007669"/>
    <property type="project" value="UniProtKB-SubCell"/>
</dbReference>
<dbReference type="PANTHER" id="PTHR43711:SF1">
    <property type="entry name" value="HISTIDINE KINASE 1"/>
    <property type="match status" value="1"/>
</dbReference>
<evidence type="ECO:0000256" key="6">
    <source>
        <dbReference type="ARBA" id="ARBA00022777"/>
    </source>
</evidence>